<dbReference type="AlphaFoldDB" id="A0A0M4DDJ7"/>
<dbReference type="PANTHER" id="PTHR33993:SF10">
    <property type="entry name" value="CONSERVED PROTEIN"/>
    <property type="match status" value="1"/>
</dbReference>
<evidence type="ECO:0000313" key="2">
    <source>
        <dbReference type="Proteomes" id="UP000060513"/>
    </source>
</evidence>
<dbReference type="STRING" id="38300.SPRI_5052"/>
<reference evidence="1 2" key="1">
    <citation type="submission" date="2015-08" db="EMBL/GenBank/DDBJ databases">
        <title>Genome sequence of the pristinamycin over-producing bacterium Streptomyces pristinaespiralis HCCB10218.</title>
        <authorList>
            <person name="Tian J."/>
            <person name="Yang J."/>
            <person name="Li L."/>
            <person name="Ruan L."/>
            <person name="Wei W."/>
            <person name="Zheng G."/>
            <person name="Wei Z."/>
            <person name="Yang S."/>
            <person name="Ge M."/>
            <person name="Jiang W."/>
            <person name="Lu Y."/>
        </authorList>
    </citation>
    <scope>NUCLEOTIDE SEQUENCE [LARGE SCALE GENOMIC DNA]</scope>
    <source>
        <strain evidence="1 2">HCCB 10218</strain>
    </source>
</reference>
<dbReference type="EMBL" id="CP011340">
    <property type="protein sequence ID" value="ALC23358.1"/>
    <property type="molecule type" value="Genomic_DNA"/>
</dbReference>
<dbReference type="InterPro" id="IPR029068">
    <property type="entry name" value="Glyas_Bleomycin-R_OHBP_Dase"/>
</dbReference>
<proteinExistence type="predicted"/>
<accession>A0A0M4DDJ7</accession>
<name>A0A0M4DDJ7_STRPR</name>
<dbReference type="PANTHER" id="PTHR33993">
    <property type="entry name" value="GLYOXALASE-RELATED"/>
    <property type="match status" value="1"/>
</dbReference>
<dbReference type="PATRIC" id="fig|38300.4.peg.5296"/>
<dbReference type="PROSITE" id="PS51819">
    <property type="entry name" value="VOC"/>
    <property type="match status" value="2"/>
</dbReference>
<dbReference type="OrthoDB" id="9793039at2"/>
<dbReference type="CDD" id="cd07247">
    <property type="entry name" value="SgaA_N_like"/>
    <property type="match status" value="2"/>
</dbReference>
<dbReference type="RefSeq" id="WP_037774741.1">
    <property type="nucleotide sequence ID" value="NZ_CP011340.1"/>
</dbReference>
<sequence>MAAHPEGTPCWADAMFPDVEAAKAFYGELLGWTFDEGSPEFGGYTQAFSDGKAVAAVVPRMPGTGGPPAWNLYFATSDVASAAERIRDNGGALLMDPMPVGSFGTMVTAEEPSGVFFSLWQPDAHTGFGKTGEPGAYCWAEVTTRDVERADHFFGSLFPYEAKRMQQDSLDFTVWHLGGEPVAGRLRMTDDFPPDLHPYVNVYFGVEDCDAAIDTVTRLGGTLQRGPLDSAYGRYASVRDPQGAAFSVIDVTTTAGEMPAFT</sequence>
<organism evidence="1">
    <name type="scientific">Streptomyces pristinaespiralis</name>
    <dbReference type="NCBI Taxonomy" id="38300"/>
    <lineage>
        <taxon>Bacteria</taxon>
        <taxon>Bacillati</taxon>
        <taxon>Actinomycetota</taxon>
        <taxon>Actinomycetes</taxon>
        <taxon>Kitasatosporales</taxon>
        <taxon>Streptomycetaceae</taxon>
        <taxon>Streptomyces</taxon>
    </lineage>
</organism>
<gene>
    <name evidence="1" type="ORF">SPRI_5052</name>
</gene>
<dbReference type="InterPro" id="IPR037523">
    <property type="entry name" value="VOC_core"/>
</dbReference>
<dbReference type="Proteomes" id="UP000060513">
    <property type="component" value="Chromosome"/>
</dbReference>
<dbReference type="Gene3D" id="3.10.180.10">
    <property type="entry name" value="2,3-Dihydroxybiphenyl 1,2-Dioxygenase, domain 1"/>
    <property type="match status" value="2"/>
</dbReference>
<dbReference type="Pfam" id="PF00903">
    <property type="entry name" value="Glyoxalase"/>
    <property type="match status" value="1"/>
</dbReference>
<dbReference type="KEGG" id="spri:SPRI_5052"/>
<dbReference type="InterPro" id="IPR004360">
    <property type="entry name" value="Glyas_Fos-R_dOase_dom"/>
</dbReference>
<dbReference type="InterPro" id="IPR052164">
    <property type="entry name" value="Anthracycline_SecMetBiosynth"/>
</dbReference>
<dbReference type="SUPFAM" id="SSF54593">
    <property type="entry name" value="Glyoxalase/Bleomycin resistance protein/Dihydroxybiphenyl dioxygenase"/>
    <property type="match status" value="2"/>
</dbReference>
<protein>
    <submittedName>
        <fullName evidence="1">Hydroxylase</fullName>
    </submittedName>
</protein>
<evidence type="ECO:0000313" key="1">
    <source>
        <dbReference type="EMBL" id="ALC23358.1"/>
    </source>
</evidence>
<dbReference type="GeneID" id="97233893"/>